<dbReference type="PROSITE" id="PS00614">
    <property type="entry name" value="IGPS"/>
    <property type="match status" value="1"/>
</dbReference>
<evidence type="ECO:0000313" key="11">
    <source>
        <dbReference type="Proteomes" id="UP001140206"/>
    </source>
</evidence>
<dbReference type="InterPro" id="IPR001468">
    <property type="entry name" value="Indole-3-GlycerolPSynthase_CS"/>
</dbReference>
<dbReference type="PANTHER" id="PTHR22854">
    <property type="entry name" value="TRYPTOPHAN BIOSYNTHESIS PROTEIN"/>
    <property type="match status" value="1"/>
</dbReference>
<dbReference type="InterPro" id="IPR045186">
    <property type="entry name" value="Indole-3-glycerol_P_synth"/>
</dbReference>
<dbReference type="Gene3D" id="3.20.20.70">
    <property type="entry name" value="Aldolase class I"/>
    <property type="match status" value="1"/>
</dbReference>
<dbReference type="Proteomes" id="UP001140206">
    <property type="component" value="Chromosome 4"/>
</dbReference>
<dbReference type="EMBL" id="JAMFTS010000004">
    <property type="protein sequence ID" value="KAJ4763203.1"/>
    <property type="molecule type" value="Genomic_DNA"/>
</dbReference>
<keyword evidence="11" id="KW-1185">Reference proteome</keyword>
<keyword evidence="6" id="KW-0822">Tryptophan biosynthesis</keyword>
<dbReference type="InterPro" id="IPR013798">
    <property type="entry name" value="Indole-3-glycerol_P_synth_dom"/>
</dbReference>
<evidence type="ECO:0000256" key="1">
    <source>
        <dbReference type="ARBA" id="ARBA00001633"/>
    </source>
</evidence>
<evidence type="ECO:0000256" key="6">
    <source>
        <dbReference type="ARBA" id="ARBA00022822"/>
    </source>
</evidence>
<keyword evidence="7" id="KW-0057">Aromatic amino acid biosynthesis</keyword>
<evidence type="ECO:0000256" key="3">
    <source>
        <dbReference type="ARBA" id="ARBA00012362"/>
    </source>
</evidence>
<comment type="caution">
    <text evidence="10">The sequence shown here is derived from an EMBL/GenBank/DDBJ whole genome shotgun (WGS) entry which is preliminary data.</text>
</comment>
<evidence type="ECO:0000256" key="2">
    <source>
        <dbReference type="ARBA" id="ARBA00004696"/>
    </source>
</evidence>
<name>A0AAV8D8U8_9POAL</name>
<keyword evidence="5" id="KW-0210">Decarboxylase</keyword>
<proteinExistence type="inferred from homology"/>
<evidence type="ECO:0000256" key="4">
    <source>
        <dbReference type="ARBA" id="ARBA00022605"/>
    </source>
</evidence>
<organism evidence="10 11">
    <name type="scientific">Rhynchospora pubera</name>
    <dbReference type="NCBI Taxonomy" id="906938"/>
    <lineage>
        <taxon>Eukaryota</taxon>
        <taxon>Viridiplantae</taxon>
        <taxon>Streptophyta</taxon>
        <taxon>Embryophyta</taxon>
        <taxon>Tracheophyta</taxon>
        <taxon>Spermatophyta</taxon>
        <taxon>Magnoliopsida</taxon>
        <taxon>Liliopsida</taxon>
        <taxon>Poales</taxon>
        <taxon>Cyperaceae</taxon>
        <taxon>Cyperoideae</taxon>
        <taxon>Rhynchosporeae</taxon>
        <taxon>Rhynchospora</taxon>
    </lineage>
</organism>
<gene>
    <name evidence="10" type="ORF">LUZ62_073578</name>
</gene>
<dbReference type="GO" id="GO:0000162">
    <property type="term" value="P:L-tryptophan biosynthetic process"/>
    <property type="evidence" value="ECO:0007669"/>
    <property type="project" value="UniProtKB-KW"/>
</dbReference>
<evidence type="ECO:0000256" key="7">
    <source>
        <dbReference type="ARBA" id="ARBA00023141"/>
    </source>
</evidence>
<evidence type="ECO:0000313" key="10">
    <source>
        <dbReference type="EMBL" id="KAJ4763203.1"/>
    </source>
</evidence>
<dbReference type="NCBIfam" id="NF001377">
    <property type="entry name" value="PRK00278.2-4"/>
    <property type="match status" value="1"/>
</dbReference>
<comment type="catalytic activity">
    <reaction evidence="1">
        <text>1-(2-carboxyphenylamino)-1-deoxy-D-ribulose 5-phosphate + H(+) = (1S,2R)-1-C-(indol-3-yl)glycerol 3-phosphate + CO2 + H2O</text>
        <dbReference type="Rhea" id="RHEA:23476"/>
        <dbReference type="ChEBI" id="CHEBI:15377"/>
        <dbReference type="ChEBI" id="CHEBI:15378"/>
        <dbReference type="ChEBI" id="CHEBI:16526"/>
        <dbReference type="ChEBI" id="CHEBI:58613"/>
        <dbReference type="ChEBI" id="CHEBI:58866"/>
        <dbReference type="EC" id="4.1.1.48"/>
    </reaction>
</comment>
<dbReference type="AlphaFoldDB" id="A0AAV8D8U8"/>
<dbReference type="InterPro" id="IPR013785">
    <property type="entry name" value="Aldolase_TIM"/>
</dbReference>
<sequence>MESLLVYPSAKVSISNPSFTSGRTILSGNRHFGPRDLSNSIRMSSGFFPLRCTNSPDNKEISSVAAAIYEYHTDELINAEEVREWESGKSINDIYAKQGITIRRSCRPAPPAGGVTQFKQRIPLKEVERLIEDASPTRDFLAALKDSYLRTGLPALIAEVKKASPSRGILRENFDPVEIAHTYEQNGAACLSILTDEKYFQGSFENLDKVRKAGIKCPLLCKEFIIDLWQIYYARAKGVDAVLLIAGVLPDIDIKYMLKTCRELGLTALIEVHNERELDRVLKIKGVQLIGINNRNLENFVVDISNTQKLLENRIEVIQEKDITVVGESGLFAPDDVKFVHDSGVKAVLVGESLIKQEDPGLAIRGLFGKDISK</sequence>
<dbReference type="GO" id="GO:0004425">
    <property type="term" value="F:indole-3-glycerol-phosphate synthase activity"/>
    <property type="evidence" value="ECO:0007669"/>
    <property type="project" value="UniProtKB-EC"/>
</dbReference>
<dbReference type="PANTHER" id="PTHR22854:SF2">
    <property type="entry name" value="INDOLE-3-GLYCEROL-PHOSPHATE SYNTHASE"/>
    <property type="match status" value="1"/>
</dbReference>
<keyword evidence="4" id="KW-0028">Amino-acid biosynthesis</keyword>
<dbReference type="HAMAP" id="MF_00134_B">
    <property type="entry name" value="IGPS_B"/>
    <property type="match status" value="1"/>
</dbReference>
<accession>A0AAV8D8U8</accession>
<dbReference type="GO" id="GO:0004640">
    <property type="term" value="F:phosphoribosylanthranilate isomerase activity"/>
    <property type="evidence" value="ECO:0007669"/>
    <property type="project" value="TreeGrafter"/>
</dbReference>
<comment type="pathway">
    <text evidence="2">Amino-acid biosynthesis; L-tryptophan biosynthesis; L-tryptophan from chorismate: step 4/5.</text>
</comment>
<evidence type="ECO:0000256" key="5">
    <source>
        <dbReference type="ARBA" id="ARBA00022793"/>
    </source>
</evidence>
<protein>
    <recommendedName>
        <fullName evidence="3">indole-3-glycerol-phosphate synthase</fullName>
        <ecNumber evidence="3">4.1.1.48</ecNumber>
    </recommendedName>
</protein>
<dbReference type="InterPro" id="IPR011060">
    <property type="entry name" value="RibuloseP-bd_barrel"/>
</dbReference>
<dbReference type="SUPFAM" id="SSF51366">
    <property type="entry name" value="Ribulose-phoshate binding barrel"/>
    <property type="match status" value="1"/>
</dbReference>
<keyword evidence="8" id="KW-0456">Lyase</keyword>
<dbReference type="CDD" id="cd00331">
    <property type="entry name" value="IGPS"/>
    <property type="match status" value="1"/>
</dbReference>
<evidence type="ECO:0000256" key="8">
    <source>
        <dbReference type="ARBA" id="ARBA00023239"/>
    </source>
</evidence>
<evidence type="ECO:0000259" key="9">
    <source>
        <dbReference type="Pfam" id="PF00218"/>
    </source>
</evidence>
<dbReference type="Pfam" id="PF00218">
    <property type="entry name" value="IGPS"/>
    <property type="match status" value="1"/>
</dbReference>
<reference evidence="10" key="1">
    <citation type="submission" date="2022-08" db="EMBL/GenBank/DDBJ databases">
        <authorList>
            <person name="Marques A."/>
        </authorList>
    </citation>
    <scope>NUCLEOTIDE SEQUENCE</scope>
    <source>
        <strain evidence="10">RhyPub2mFocal</strain>
        <tissue evidence="10">Leaves</tissue>
    </source>
</reference>
<dbReference type="FunFam" id="3.20.20.70:FF:000024">
    <property type="entry name" value="Indole-3-glycerol phosphate synthase"/>
    <property type="match status" value="1"/>
</dbReference>
<feature type="domain" description="Indole-3-glycerol phosphate synthase" evidence="9">
    <location>
        <begin position="115"/>
        <end position="366"/>
    </location>
</feature>
<dbReference type="EC" id="4.1.1.48" evidence="3"/>